<name>A0A2B7Y918_POLH7</name>
<evidence type="ECO:0000256" key="2">
    <source>
        <dbReference type="ARBA" id="ARBA00022801"/>
    </source>
</evidence>
<dbReference type="Gene3D" id="3.40.50.1000">
    <property type="entry name" value="HAD superfamily/HAD-like"/>
    <property type="match status" value="1"/>
</dbReference>
<dbReference type="InterPro" id="IPR006328">
    <property type="entry name" value="2-HAD"/>
</dbReference>
<dbReference type="InterPro" id="IPR006439">
    <property type="entry name" value="HAD-SF_hydro_IA"/>
</dbReference>
<dbReference type="PANTHER" id="PTHR43316">
    <property type="entry name" value="HYDROLASE, HALOACID DELAHOGENASE-RELATED"/>
    <property type="match status" value="1"/>
</dbReference>
<dbReference type="SFLD" id="SFLDG01129">
    <property type="entry name" value="C1.5:_HAD__Beta-PGM__Phosphata"/>
    <property type="match status" value="1"/>
</dbReference>
<evidence type="ECO:0000313" key="4">
    <source>
        <dbReference type="Proteomes" id="UP000224634"/>
    </source>
</evidence>
<dbReference type="InterPro" id="IPR023198">
    <property type="entry name" value="PGP-like_dom2"/>
</dbReference>
<proteinExistence type="inferred from homology"/>
<dbReference type="SFLD" id="SFLDS00003">
    <property type="entry name" value="Haloacid_Dehalogenase"/>
    <property type="match status" value="1"/>
</dbReference>
<dbReference type="GO" id="GO:0019120">
    <property type="term" value="F:hydrolase activity, acting on acid halide bonds, in C-halide compounds"/>
    <property type="evidence" value="ECO:0007669"/>
    <property type="project" value="InterPro"/>
</dbReference>
<dbReference type="SUPFAM" id="SSF56784">
    <property type="entry name" value="HAD-like"/>
    <property type="match status" value="1"/>
</dbReference>
<dbReference type="Gene3D" id="1.10.150.240">
    <property type="entry name" value="Putative phosphatase, domain 2"/>
    <property type="match status" value="1"/>
</dbReference>
<organism evidence="3 4">
    <name type="scientific">Polytolypa hystricis (strain UAMH7299)</name>
    <dbReference type="NCBI Taxonomy" id="1447883"/>
    <lineage>
        <taxon>Eukaryota</taxon>
        <taxon>Fungi</taxon>
        <taxon>Dikarya</taxon>
        <taxon>Ascomycota</taxon>
        <taxon>Pezizomycotina</taxon>
        <taxon>Eurotiomycetes</taxon>
        <taxon>Eurotiomycetidae</taxon>
        <taxon>Onygenales</taxon>
        <taxon>Onygenales incertae sedis</taxon>
        <taxon>Polytolypa</taxon>
    </lineage>
</organism>
<dbReference type="PANTHER" id="PTHR43316:SF3">
    <property type="entry name" value="HALOACID DEHALOGENASE, TYPE II (AFU_ORTHOLOGUE AFUA_2G07750)-RELATED"/>
    <property type="match status" value="1"/>
</dbReference>
<keyword evidence="2" id="KW-0378">Hydrolase</keyword>
<dbReference type="NCBIfam" id="TIGR01428">
    <property type="entry name" value="HAD_type_II"/>
    <property type="match status" value="1"/>
</dbReference>
<dbReference type="STRING" id="1447883.A0A2B7Y918"/>
<reference evidence="3 4" key="1">
    <citation type="submission" date="2017-10" db="EMBL/GenBank/DDBJ databases">
        <title>Comparative genomics in systemic dimorphic fungi from Ajellomycetaceae.</title>
        <authorList>
            <person name="Munoz J.F."/>
            <person name="Mcewen J.G."/>
            <person name="Clay O.K."/>
            <person name="Cuomo C.A."/>
        </authorList>
    </citation>
    <scope>NUCLEOTIDE SEQUENCE [LARGE SCALE GENOMIC DNA]</scope>
    <source>
        <strain evidence="3 4">UAMH7299</strain>
    </source>
</reference>
<dbReference type="NCBIfam" id="TIGR01493">
    <property type="entry name" value="HAD-SF-IA-v2"/>
    <property type="match status" value="1"/>
</dbReference>
<dbReference type="PRINTS" id="PR00413">
    <property type="entry name" value="HADHALOGNASE"/>
</dbReference>
<dbReference type="InterPro" id="IPR023214">
    <property type="entry name" value="HAD_sf"/>
</dbReference>
<accession>A0A2B7Y918</accession>
<protein>
    <submittedName>
        <fullName evidence="3">Haloacid dehalogenase, type II</fullName>
    </submittedName>
</protein>
<dbReference type="InterPro" id="IPR036412">
    <property type="entry name" value="HAD-like_sf"/>
</dbReference>
<comment type="caution">
    <text evidence="3">The sequence shown here is derived from an EMBL/GenBank/DDBJ whole genome shotgun (WGS) entry which is preliminary data.</text>
</comment>
<dbReference type="InterPro" id="IPR051540">
    <property type="entry name" value="S-2-haloacid_dehalogenase"/>
</dbReference>
<sequence length="276" mass="30917">MSVHNPPAALLFDVFGTVVDWRSSISTALIQRSAKTLQSTADISQNARERATAMKESDWHTFAQEWRSSYGAFTKDFDPSRDTFISVDEHHYTSLKSLLTKYGLDGLWTSTEIKELSLAWHFLNPWADSVRGLEKLSEKFTTTTLSNGNESLLEDLRRHGPLKFDRIFSGEQFRAYKPNPLVYNGAAEKLGLSTGQCALVAAHLGDLKAAKGCGYQTVYVERPQEESYSDEEVLRAKEEGWVDMWVNGRGEGFLDVARRFGINISEKLGEASCGSE</sequence>
<dbReference type="GO" id="GO:0016791">
    <property type="term" value="F:phosphatase activity"/>
    <property type="evidence" value="ECO:0007669"/>
    <property type="project" value="UniProtKB-ARBA"/>
</dbReference>
<dbReference type="EMBL" id="PDNA01000060">
    <property type="protein sequence ID" value="PGH18006.1"/>
    <property type="molecule type" value="Genomic_DNA"/>
</dbReference>
<comment type="similarity">
    <text evidence="1">Belongs to the HAD-like hydrolase superfamily. S-2-haloalkanoic acid dehalogenase family.</text>
</comment>
<gene>
    <name evidence="3" type="ORF">AJ80_04627</name>
</gene>
<keyword evidence="4" id="KW-1185">Reference proteome</keyword>
<dbReference type="AlphaFoldDB" id="A0A2B7Y918"/>
<dbReference type="Proteomes" id="UP000224634">
    <property type="component" value="Unassembled WGS sequence"/>
</dbReference>
<dbReference type="OrthoDB" id="40579at2759"/>
<dbReference type="Pfam" id="PF00702">
    <property type="entry name" value="Hydrolase"/>
    <property type="match status" value="1"/>
</dbReference>
<evidence type="ECO:0000313" key="3">
    <source>
        <dbReference type="EMBL" id="PGH18006.1"/>
    </source>
</evidence>
<evidence type="ECO:0000256" key="1">
    <source>
        <dbReference type="ARBA" id="ARBA00008106"/>
    </source>
</evidence>